<gene>
    <name evidence="3" type="ORF">AMJ44_12230</name>
</gene>
<proteinExistence type="predicted"/>
<evidence type="ECO:0000259" key="2">
    <source>
        <dbReference type="Pfam" id="PF01558"/>
    </source>
</evidence>
<evidence type="ECO:0000313" key="4">
    <source>
        <dbReference type="Proteomes" id="UP000051861"/>
    </source>
</evidence>
<dbReference type="GO" id="GO:0016625">
    <property type="term" value="F:oxidoreductase activity, acting on the aldehyde or oxo group of donors, iron-sulfur protein as acceptor"/>
    <property type="evidence" value="ECO:0007669"/>
    <property type="project" value="InterPro"/>
</dbReference>
<dbReference type="SUPFAM" id="SSF53323">
    <property type="entry name" value="Pyruvate-ferredoxin oxidoreductase, PFOR, domain III"/>
    <property type="match status" value="1"/>
</dbReference>
<dbReference type="PATRIC" id="fig|1703775.3.peg.1464"/>
<sequence>MYQGVIMSGFGGQGIISAGILLAYSGMVDGKHVTFFPAYGAEMRGGTANCSVVVSSEEVASPVVSHPDSLIVMNEPSLARFEPALKPDGLLLINTSLISSKPKRSDINPVMIAANRIAEEIGSVKCANMVMMGALLNRTKAVSLESVIKTLPKVYARAKKEILDMNVEALKKGSML</sequence>
<feature type="domain" description="Pyruvate/ketoisovalerate oxidoreductase catalytic" evidence="2">
    <location>
        <begin position="11"/>
        <end position="173"/>
    </location>
</feature>
<comment type="caution">
    <text evidence="3">The sequence shown here is derived from an EMBL/GenBank/DDBJ whole genome shotgun (WGS) entry which is preliminary data.</text>
</comment>
<dbReference type="PANTHER" id="PTHR42730:SF1">
    <property type="entry name" value="2-OXOGLUTARATE SYNTHASE SUBUNIT KORC"/>
    <property type="match status" value="1"/>
</dbReference>
<dbReference type="InterPro" id="IPR011894">
    <property type="entry name" value="PorC_KorC"/>
</dbReference>
<dbReference type="PANTHER" id="PTHR42730">
    <property type="entry name" value="2-OXOGLUTARATE SYNTHASE SUBUNIT KORC"/>
    <property type="match status" value="1"/>
</dbReference>
<evidence type="ECO:0000256" key="1">
    <source>
        <dbReference type="ARBA" id="ARBA00023002"/>
    </source>
</evidence>
<dbReference type="NCBIfam" id="TIGR02175">
    <property type="entry name" value="PorC_KorC"/>
    <property type="match status" value="1"/>
</dbReference>
<keyword evidence="1" id="KW-0560">Oxidoreductase</keyword>
<dbReference type="InterPro" id="IPR002869">
    <property type="entry name" value="Pyrv_flavodox_OxRed_cen"/>
</dbReference>
<organism evidence="3 4">
    <name type="scientific">candidate division WOR-1 bacterium DG_54_3</name>
    <dbReference type="NCBI Taxonomy" id="1703775"/>
    <lineage>
        <taxon>Bacteria</taxon>
        <taxon>Bacillati</taxon>
        <taxon>Saganbacteria</taxon>
    </lineage>
</organism>
<name>A0A0S7XQJ1_UNCSA</name>
<dbReference type="AlphaFoldDB" id="A0A0S7XQJ1"/>
<dbReference type="EMBL" id="LIZX01000165">
    <property type="protein sequence ID" value="KPJ64734.1"/>
    <property type="molecule type" value="Genomic_DNA"/>
</dbReference>
<dbReference type="InterPro" id="IPR052554">
    <property type="entry name" value="2-oxoglutarate_synth_KorC"/>
</dbReference>
<accession>A0A0S7XQJ1</accession>
<dbReference type="Pfam" id="PF01558">
    <property type="entry name" value="POR"/>
    <property type="match status" value="1"/>
</dbReference>
<dbReference type="Gene3D" id="3.40.920.10">
    <property type="entry name" value="Pyruvate-ferredoxin oxidoreductase, PFOR, domain III"/>
    <property type="match status" value="1"/>
</dbReference>
<protein>
    <submittedName>
        <fullName evidence="3">2-oxoacid:ferredoxin oxidoreductase subunit gamma</fullName>
    </submittedName>
</protein>
<evidence type="ECO:0000313" key="3">
    <source>
        <dbReference type="EMBL" id="KPJ64734.1"/>
    </source>
</evidence>
<reference evidence="3 4" key="1">
    <citation type="journal article" date="2015" name="Microbiome">
        <title>Genomic resolution of linkages in carbon, nitrogen, and sulfur cycling among widespread estuary sediment bacteria.</title>
        <authorList>
            <person name="Baker B.J."/>
            <person name="Lazar C.S."/>
            <person name="Teske A.P."/>
            <person name="Dick G.J."/>
        </authorList>
    </citation>
    <scope>NUCLEOTIDE SEQUENCE [LARGE SCALE GENOMIC DNA]</scope>
    <source>
        <strain evidence="3">DG_54_3</strain>
    </source>
</reference>
<dbReference type="Proteomes" id="UP000051861">
    <property type="component" value="Unassembled WGS sequence"/>
</dbReference>
<dbReference type="InterPro" id="IPR019752">
    <property type="entry name" value="Pyrv/ketoisovalerate_OxRed_cat"/>
</dbReference>